<accession>A0A238UC06</accession>
<sequence length="182" mass="21169">MEKLYYSLAALALILLYSCSEDENQNFSFQGHYEISQMTSDTSVDLNEDGIASTNLLNEIVPYYFENTVYDLEIRPHNYTESDAKLILFSIPHQILLFDDPNDQNSSIDYCKKGFGTSYEFSDNKIQLENFSNDFITIKNIEILSNDNIKTNIEKEYFDTETENWVKLSIEIVYQKIDLEAL</sequence>
<gene>
    <name evidence="1" type="ORF">TJEJU_3091</name>
</gene>
<reference evidence="1 2" key="1">
    <citation type="submission" date="2017-07" db="EMBL/GenBank/DDBJ databases">
        <authorList>
            <person name="Sun Z.S."/>
            <person name="Albrecht U."/>
            <person name="Echele G."/>
            <person name="Lee C.C."/>
        </authorList>
    </citation>
    <scope>NUCLEOTIDE SEQUENCE [LARGE SCALE GENOMIC DNA]</scope>
    <source>
        <strain evidence="2">type strain: KCTC 22618</strain>
    </source>
</reference>
<dbReference type="OrthoDB" id="1441158at2"/>
<name>A0A238UC06_9FLAO</name>
<evidence type="ECO:0008006" key="3">
    <source>
        <dbReference type="Google" id="ProtNLM"/>
    </source>
</evidence>
<evidence type="ECO:0000313" key="2">
    <source>
        <dbReference type="Proteomes" id="UP000215214"/>
    </source>
</evidence>
<organism evidence="1 2">
    <name type="scientific">Tenacibaculum jejuense</name>
    <dbReference type="NCBI Taxonomy" id="584609"/>
    <lineage>
        <taxon>Bacteria</taxon>
        <taxon>Pseudomonadati</taxon>
        <taxon>Bacteroidota</taxon>
        <taxon>Flavobacteriia</taxon>
        <taxon>Flavobacteriales</taxon>
        <taxon>Flavobacteriaceae</taxon>
        <taxon>Tenacibaculum</taxon>
    </lineage>
</organism>
<dbReference type="RefSeq" id="WP_095073504.1">
    <property type="nucleotide sequence ID" value="NZ_LT899436.1"/>
</dbReference>
<protein>
    <recommendedName>
        <fullName evidence="3">Lipoprotein</fullName>
    </recommendedName>
</protein>
<dbReference type="AlphaFoldDB" id="A0A238UC06"/>
<dbReference type="Proteomes" id="UP000215214">
    <property type="component" value="Chromosome TJEJU"/>
</dbReference>
<dbReference type="EMBL" id="LT899436">
    <property type="protein sequence ID" value="SNR16747.1"/>
    <property type="molecule type" value="Genomic_DNA"/>
</dbReference>
<dbReference type="PROSITE" id="PS51257">
    <property type="entry name" value="PROKAR_LIPOPROTEIN"/>
    <property type="match status" value="1"/>
</dbReference>
<dbReference type="KEGG" id="tje:TJEJU_3091"/>
<keyword evidence="2" id="KW-1185">Reference proteome</keyword>
<proteinExistence type="predicted"/>
<evidence type="ECO:0000313" key="1">
    <source>
        <dbReference type="EMBL" id="SNR16747.1"/>
    </source>
</evidence>